<organism evidence="2 3">
    <name type="scientific">Plantactinospora soyae</name>
    <dbReference type="NCBI Taxonomy" id="1544732"/>
    <lineage>
        <taxon>Bacteria</taxon>
        <taxon>Bacillati</taxon>
        <taxon>Actinomycetota</taxon>
        <taxon>Actinomycetes</taxon>
        <taxon>Micromonosporales</taxon>
        <taxon>Micromonosporaceae</taxon>
        <taxon>Plantactinospora</taxon>
    </lineage>
</organism>
<dbReference type="Proteomes" id="UP000649753">
    <property type="component" value="Unassembled WGS sequence"/>
</dbReference>
<evidence type="ECO:0000313" key="2">
    <source>
        <dbReference type="EMBL" id="MBE1488531.1"/>
    </source>
</evidence>
<comment type="caution">
    <text evidence="2">The sequence shown here is derived from an EMBL/GenBank/DDBJ whole genome shotgun (WGS) entry which is preliminary data.</text>
</comment>
<accession>A0A927M8A8</accession>
<feature type="region of interest" description="Disordered" evidence="1">
    <location>
        <begin position="57"/>
        <end position="86"/>
    </location>
</feature>
<sequence>MTGRSGRTGDRMLTGPRVYRIEWVLGTDRLRGHCYCGASHDAEDPIELWTWLLAHPDSHGGDRPEVPGPVDRDPAGTVRRPEPVPA</sequence>
<evidence type="ECO:0000313" key="3">
    <source>
        <dbReference type="Proteomes" id="UP000649753"/>
    </source>
</evidence>
<dbReference type="EMBL" id="JADBEB010000001">
    <property type="protein sequence ID" value="MBE1488531.1"/>
    <property type="molecule type" value="Genomic_DNA"/>
</dbReference>
<dbReference type="RefSeq" id="WP_225945614.1">
    <property type="nucleotide sequence ID" value="NZ_JADBEB010000001.1"/>
</dbReference>
<name>A0A927M8A8_9ACTN</name>
<proteinExistence type="predicted"/>
<protein>
    <submittedName>
        <fullName evidence="2">Uncharacterized protein</fullName>
    </submittedName>
</protein>
<gene>
    <name evidence="2" type="ORF">H4W31_004169</name>
</gene>
<evidence type="ECO:0000256" key="1">
    <source>
        <dbReference type="SAM" id="MobiDB-lite"/>
    </source>
</evidence>
<reference evidence="2" key="1">
    <citation type="submission" date="2020-10" db="EMBL/GenBank/DDBJ databases">
        <title>Sequencing the genomes of 1000 actinobacteria strains.</title>
        <authorList>
            <person name="Klenk H.-P."/>
        </authorList>
    </citation>
    <scope>NUCLEOTIDE SEQUENCE</scope>
    <source>
        <strain evidence="2">DSM 46832</strain>
    </source>
</reference>
<dbReference type="AlphaFoldDB" id="A0A927M8A8"/>
<keyword evidence="3" id="KW-1185">Reference proteome</keyword>